<dbReference type="Pfam" id="PF00227">
    <property type="entry name" value="Proteasome"/>
    <property type="match status" value="1"/>
</dbReference>
<dbReference type="GO" id="GO:0005737">
    <property type="term" value="C:cytoplasm"/>
    <property type="evidence" value="ECO:0007669"/>
    <property type="project" value="TreeGrafter"/>
</dbReference>
<sequence length="245" mass="26292">MAFVRSAPTPIFMSLVRLLQSMAHHAHRRETAPMTPKNPHECRADGAGSGGVVIGVQATDGVLLAADTRTSRDAIVESDEAAKLWSVHPSAAVGSAAEPGDADSLVTRLRREVDRYEYHHSRRIRIPTLATVAGRECRAHPERDATFVLGGVDEAGSHVFRIGVDDGVIESDYAADGSGRQSASVILDRDYTDSLSLEDARDLVASAIESAVERDPRTGPAVDIAAIRETGVTVRRYESPDAVRS</sequence>
<proteinExistence type="predicted"/>
<dbReference type="AlphaFoldDB" id="A0A4D6HID8"/>
<feature type="region of interest" description="Disordered" evidence="4">
    <location>
        <begin position="26"/>
        <end position="46"/>
    </location>
</feature>
<dbReference type="Gene3D" id="3.60.20.10">
    <property type="entry name" value="Glutamine Phosphoribosylpyrophosphate, subunit 1, domain 1"/>
    <property type="match status" value="1"/>
</dbReference>
<protein>
    <submittedName>
        <fullName evidence="5">Proteasome subunit beta</fullName>
    </submittedName>
</protein>
<evidence type="ECO:0000256" key="1">
    <source>
        <dbReference type="ARBA" id="ARBA00022490"/>
    </source>
</evidence>
<keyword evidence="2" id="KW-0645">Protease</keyword>
<dbReference type="Proteomes" id="UP000296822">
    <property type="component" value="Chromosome"/>
</dbReference>
<dbReference type="GO" id="GO:0004175">
    <property type="term" value="F:endopeptidase activity"/>
    <property type="evidence" value="ECO:0007669"/>
    <property type="project" value="UniProtKB-ARBA"/>
</dbReference>
<gene>
    <name evidence="5" type="ORF">DV706_02110</name>
</gene>
<dbReference type="InterPro" id="IPR023333">
    <property type="entry name" value="Proteasome_suB-type"/>
</dbReference>
<evidence type="ECO:0000313" key="5">
    <source>
        <dbReference type="EMBL" id="QCC53381.1"/>
    </source>
</evidence>
<evidence type="ECO:0000313" key="6">
    <source>
        <dbReference type="Proteomes" id="UP000296822"/>
    </source>
</evidence>
<dbReference type="CDD" id="cd01912">
    <property type="entry name" value="proteasome_beta"/>
    <property type="match status" value="1"/>
</dbReference>
<dbReference type="PANTHER" id="PTHR32194:SF0">
    <property type="entry name" value="ATP-DEPENDENT PROTEASE SUBUNIT HSLV"/>
    <property type="match status" value="1"/>
</dbReference>
<keyword evidence="1" id="KW-0963">Cytoplasm</keyword>
<dbReference type="SUPFAM" id="SSF56235">
    <property type="entry name" value="N-terminal nucleophile aminohydrolases (Ntn hydrolases)"/>
    <property type="match status" value="1"/>
</dbReference>
<reference evidence="5 6" key="1">
    <citation type="journal article" date="2019" name="Nat. Commun.">
        <title>A new type of DNA phosphorothioation-based antiviral system in archaea.</title>
        <authorList>
            <person name="Xiong L."/>
            <person name="Liu S."/>
            <person name="Chen S."/>
            <person name="Xiao Y."/>
            <person name="Zhu B."/>
            <person name="Gao Y."/>
            <person name="Zhang Y."/>
            <person name="Chen B."/>
            <person name="Luo J."/>
            <person name="Deng Z."/>
            <person name="Chen X."/>
            <person name="Wang L."/>
            <person name="Chen S."/>
        </authorList>
    </citation>
    <scope>NUCLEOTIDE SEQUENCE [LARGE SCALE GENOMIC DNA]</scope>
    <source>
        <strain evidence="5 6">JCM 10635</strain>
    </source>
</reference>
<evidence type="ECO:0000256" key="3">
    <source>
        <dbReference type="ARBA" id="ARBA00022801"/>
    </source>
</evidence>
<dbReference type="GO" id="GO:0051603">
    <property type="term" value="P:proteolysis involved in protein catabolic process"/>
    <property type="evidence" value="ECO:0007669"/>
    <property type="project" value="InterPro"/>
</dbReference>
<dbReference type="KEGG" id="nbg:DV706_02110"/>
<keyword evidence="5" id="KW-0647">Proteasome</keyword>
<evidence type="ECO:0000256" key="4">
    <source>
        <dbReference type="SAM" id="MobiDB-lite"/>
    </source>
</evidence>
<dbReference type="InterPro" id="IPR029055">
    <property type="entry name" value="Ntn_hydrolases_N"/>
</dbReference>
<accession>A0A4D6HID8</accession>
<dbReference type="EMBL" id="CP031305">
    <property type="protein sequence ID" value="QCC53381.1"/>
    <property type="molecule type" value="Genomic_DNA"/>
</dbReference>
<organism evidence="5 6">
    <name type="scientific">Natronorubrum bangense</name>
    <dbReference type="NCBI Taxonomy" id="61858"/>
    <lineage>
        <taxon>Archaea</taxon>
        <taxon>Methanobacteriati</taxon>
        <taxon>Methanobacteriota</taxon>
        <taxon>Stenosarchaea group</taxon>
        <taxon>Halobacteria</taxon>
        <taxon>Halobacteriales</taxon>
        <taxon>Natrialbaceae</taxon>
        <taxon>Natronorubrum</taxon>
    </lineage>
</organism>
<evidence type="ECO:0000256" key="2">
    <source>
        <dbReference type="ARBA" id="ARBA00022670"/>
    </source>
</evidence>
<dbReference type="InterPro" id="IPR001353">
    <property type="entry name" value="Proteasome_sua/b"/>
</dbReference>
<dbReference type="GO" id="GO:0005839">
    <property type="term" value="C:proteasome core complex"/>
    <property type="evidence" value="ECO:0007669"/>
    <property type="project" value="InterPro"/>
</dbReference>
<name>A0A4D6HID8_9EURY</name>
<keyword evidence="3" id="KW-0378">Hydrolase</keyword>
<dbReference type="PANTHER" id="PTHR32194">
    <property type="entry name" value="METALLOPROTEASE TLDD"/>
    <property type="match status" value="1"/>
</dbReference>